<dbReference type="PANTHER" id="PTHR32063:SF14">
    <property type="entry name" value="BLL4319 PROTEIN"/>
    <property type="match status" value="1"/>
</dbReference>
<feature type="transmembrane region" description="Helical" evidence="1">
    <location>
        <begin position="333"/>
        <end position="352"/>
    </location>
</feature>
<feature type="transmembrane region" description="Helical" evidence="1">
    <location>
        <begin position="903"/>
        <end position="924"/>
    </location>
</feature>
<feature type="transmembrane region" description="Helical" evidence="1">
    <location>
        <begin position="519"/>
        <end position="538"/>
    </location>
</feature>
<reference evidence="2 3" key="1">
    <citation type="submission" date="2020-01" db="EMBL/GenBank/DDBJ databases">
        <title>Sulfitobacter sediminilitoris sp. nov., isolated from a tidal flat.</title>
        <authorList>
            <person name="Park S."/>
            <person name="Yoon J.-H."/>
        </authorList>
    </citation>
    <scope>NUCLEOTIDE SEQUENCE [LARGE SCALE GENOMIC DNA]</scope>
    <source>
        <strain evidence="2 3">JBTF-M27</strain>
    </source>
</reference>
<dbReference type="Gene3D" id="3.30.70.1440">
    <property type="entry name" value="Multidrug efflux transporter AcrB pore domain"/>
    <property type="match status" value="1"/>
</dbReference>
<dbReference type="GO" id="GO:0005886">
    <property type="term" value="C:plasma membrane"/>
    <property type="evidence" value="ECO:0007669"/>
    <property type="project" value="TreeGrafter"/>
</dbReference>
<dbReference type="EMBL" id="JAABNT010000024">
    <property type="protein sequence ID" value="NEK24844.1"/>
    <property type="molecule type" value="Genomic_DNA"/>
</dbReference>
<feature type="transmembrane region" description="Helical" evidence="1">
    <location>
        <begin position="430"/>
        <end position="450"/>
    </location>
</feature>
<feature type="transmembrane region" description="Helical" evidence="1">
    <location>
        <begin position="846"/>
        <end position="864"/>
    </location>
</feature>
<dbReference type="AlphaFoldDB" id="A0A6P0CK72"/>
<dbReference type="Gene3D" id="3.30.70.1320">
    <property type="entry name" value="Multidrug efflux transporter AcrB pore domain like"/>
    <property type="match status" value="1"/>
</dbReference>
<evidence type="ECO:0000313" key="2">
    <source>
        <dbReference type="EMBL" id="NEK24844.1"/>
    </source>
</evidence>
<feature type="transmembrane region" description="Helical" evidence="1">
    <location>
        <begin position="462"/>
        <end position="485"/>
    </location>
</feature>
<gene>
    <name evidence="2" type="ORF">GV827_20955</name>
</gene>
<dbReference type="InterPro" id="IPR027463">
    <property type="entry name" value="AcrB_DN_DC_subdom"/>
</dbReference>
<evidence type="ECO:0000313" key="3">
    <source>
        <dbReference type="Proteomes" id="UP000468591"/>
    </source>
</evidence>
<dbReference type="SUPFAM" id="SSF82714">
    <property type="entry name" value="Multidrug efflux transporter AcrB TolC docking domain, DN and DC subdomains"/>
    <property type="match status" value="2"/>
</dbReference>
<proteinExistence type="predicted"/>
<dbReference type="Gene3D" id="3.30.2090.10">
    <property type="entry name" value="Multidrug efflux transporter AcrB TolC docking domain, DN and DC subdomains"/>
    <property type="match status" value="2"/>
</dbReference>
<dbReference type="GO" id="GO:0042910">
    <property type="term" value="F:xenobiotic transmembrane transporter activity"/>
    <property type="evidence" value="ECO:0007669"/>
    <property type="project" value="TreeGrafter"/>
</dbReference>
<feature type="transmembrane region" description="Helical" evidence="1">
    <location>
        <begin position="976"/>
        <end position="1002"/>
    </location>
</feature>
<feature type="transmembrane region" description="Helical" evidence="1">
    <location>
        <begin position="871"/>
        <end position="891"/>
    </location>
</feature>
<comment type="caution">
    <text evidence="2">The sequence shown here is derived from an EMBL/GenBank/DDBJ whole genome shotgun (WGS) entry which is preliminary data.</text>
</comment>
<name>A0A6P0CK72_9RHOB</name>
<feature type="transmembrane region" description="Helical" evidence="1">
    <location>
        <begin position="945"/>
        <end position="964"/>
    </location>
</feature>
<keyword evidence="1" id="KW-0812">Transmembrane</keyword>
<dbReference type="RefSeq" id="WP_164355846.1">
    <property type="nucleotide sequence ID" value="NZ_JAABNT010000024.1"/>
</dbReference>
<dbReference type="Gene3D" id="3.30.70.1430">
    <property type="entry name" value="Multidrug efflux transporter AcrB pore domain"/>
    <property type="match status" value="2"/>
</dbReference>
<accession>A0A6P0CK72</accession>
<keyword evidence="1" id="KW-1133">Transmembrane helix</keyword>
<sequence>MNFAGKGISDLSVRRPYLAAVLSLIIVIAGIGALWGVEVRELPDVDRPIVSVRANYPGASPTTVDAEVASLVEGAVARVAGVRSVRTSSEEGNFRMRVEFNPSRDLDSASNDVREAVARVENRMPSGVEDLFVVKSERDANPIVDIAVWSDTRSIDELTRLVEDAVATEFTALDGVAEVVLFGARQRVLRVEVRPDRLAAFELSIGEVADVLRAAQFDVPVGSFGSGALEVLVRADATVSNPERIEDLMLRDNVRLGDVATVFFGLATPDSVARLDGRMIVSVGIVRQAQSNTVRISNQMANAVERLKLRFPDLGFQITSDDAVFIKGSIAEVMKTLALALVIVIAVMWVFFGRLTATLIPAITIPIALIGSIAGIWIMGFSINLITLLAMVLATGLVVDDAIVVTENVQRRRQEGMGAKAAAVVGSGQVFFAVVATTITLVAVFVPISFLPGEAGRLFTEFGFVLAFTVIISSFVALTMCPMLASLGDPLGKGGGIFERPGRWAAQAYAALVRPMIRAPLVTIVGATLLAGGAVLVYDDLGEELVPPEDRGRVSVWIQGPDGTSLDYTDRQVIQVEEILQPYVDAGVAEPLYSITGRYDLNRGAITMGLIPWEAREVSQADIEAEIRGKLAQIPGAQSRIRGGNSLGLPGGSGGGLSIALTGPNYPDIAAAADDFAQDLGEVEGLSGVRIQYQATQPQLSIGVDRARASDLRVPMSTLSATLRALVDEDEIAELTINDEAVPVLLQSAAGAVRDPVDLMSLYVRSEAGELVPLSQIVTLEEKGVAAELDRHAQRRAIEIDASVSPEVSLRAVIDDVRALSQDRLPEGIGLIFLGEAASLDENSSALMATYIIALLVVFLVLLAQFESLTSAIVVMLTVPFGVCAAIYAMLLTGTTINIYSQIGVLVLIGVMAKNGILLVEFANQLRDQGSGVMEAALEAAQARLRAISMTLICTVMSGLPLILGSGPGAEAREAIGWVIVGGLGLAAVFTLFLTPAAYALVSGLTSSRASSAQALEKELDALAEA</sequence>
<keyword evidence="1" id="KW-0472">Membrane</keyword>
<dbReference type="InterPro" id="IPR001036">
    <property type="entry name" value="Acrflvin-R"/>
</dbReference>
<dbReference type="Pfam" id="PF00873">
    <property type="entry name" value="ACR_tran"/>
    <property type="match status" value="1"/>
</dbReference>
<keyword evidence="3" id="KW-1185">Reference proteome</keyword>
<feature type="transmembrane region" description="Helical" evidence="1">
    <location>
        <begin position="385"/>
        <end position="409"/>
    </location>
</feature>
<evidence type="ECO:0000256" key="1">
    <source>
        <dbReference type="SAM" id="Phobius"/>
    </source>
</evidence>
<organism evidence="2 3">
    <name type="scientific">Sulfitobacter sediminilitoris</name>
    <dbReference type="NCBI Taxonomy" id="2698830"/>
    <lineage>
        <taxon>Bacteria</taxon>
        <taxon>Pseudomonadati</taxon>
        <taxon>Pseudomonadota</taxon>
        <taxon>Alphaproteobacteria</taxon>
        <taxon>Rhodobacterales</taxon>
        <taxon>Roseobacteraceae</taxon>
        <taxon>Sulfitobacter</taxon>
    </lineage>
</organism>
<dbReference type="SUPFAM" id="SSF82866">
    <property type="entry name" value="Multidrug efflux transporter AcrB transmembrane domain"/>
    <property type="match status" value="2"/>
</dbReference>
<feature type="transmembrane region" description="Helical" evidence="1">
    <location>
        <begin position="16"/>
        <end position="37"/>
    </location>
</feature>
<dbReference type="PANTHER" id="PTHR32063">
    <property type="match status" value="1"/>
</dbReference>
<dbReference type="PRINTS" id="PR00702">
    <property type="entry name" value="ACRIFLAVINRP"/>
</dbReference>
<dbReference type="Proteomes" id="UP000468591">
    <property type="component" value="Unassembled WGS sequence"/>
</dbReference>
<dbReference type="SUPFAM" id="SSF82693">
    <property type="entry name" value="Multidrug efflux transporter AcrB pore domain, PN1, PN2, PC1 and PC2 subdomains"/>
    <property type="match status" value="4"/>
</dbReference>
<feature type="transmembrane region" description="Helical" evidence="1">
    <location>
        <begin position="359"/>
        <end position="379"/>
    </location>
</feature>
<protein>
    <submittedName>
        <fullName evidence="2">MMPL family transporter</fullName>
    </submittedName>
</protein>
<dbReference type="Gene3D" id="1.20.1640.10">
    <property type="entry name" value="Multidrug efflux transporter AcrB transmembrane domain"/>
    <property type="match status" value="2"/>
</dbReference>